<comment type="caution">
    <text evidence="2">The sequence shown here is derived from an EMBL/GenBank/DDBJ whole genome shotgun (WGS) entry which is preliminary data.</text>
</comment>
<evidence type="ECO:0000313" key="2">
    <source>
        <dbReference type="EMBL" id="KAL2743684.1"/>
    </source>
</evidence>
<evidence type="ECO:0000256" key="1">
    <source>
        <dbReference type="SAM" id="Phobius"/>
    </source>
</evidence>
<keyword evidence="3" id="KW-1185">Reference proteome</keyword>
<keyword evidence="1" id="KW-1133">Transmembrane helix</keyword>
<dbReference type="EMBL" id="JAYRBN010000055">
    <property type="protein sequence ID" value="KAL2743684.1"/>
    <property type="molecule type" value="Genomic_DNA"/>
</dbReference>
<feature type="transmembrane region" description="Helical" evidence="1">
    <location>
        <begin position="18"/>
        <end position="37"/>
    </location>
</feature>
<accession>A0ABD2CG28</accession>
<keyword evidence="1" id="KW-0812">Transmembrane</keyword>
<evidence type="ECO:0000313" key="3">
    <source>
        <dbReference type="Proteomes" id="UP001607303"/>
    </source>
</evidence>
<proteinExistence type="predicted"/>
<gene>
    <name evidence="2" type="ORF">V1477_008124</name>
</gene>
<keyword evidence="1" id="KW-0472">Membrane</keyword>
<reference evidence="2 3" key="1">
    <citation type="journal article" date="2024" name="Ann. Entomol. Soc. Am.">
        <title>Genomic analyses of the southern and eastern yellowjacket wasps (Hymenoptera: Vespidae) reveal evolutionary signatures of social life.</title>
        <authorList>
            <person name="Catto M.A."/>
            <person name="Caine P.B."/>
            <person name="Orr S.E."/>
            <person name="Hunt B.G."/>
            <person name="Goodisman M.A.D."/>
        </authorList>
    </citation>
    <scope>NUCLEOTIDE SEQUENCE [LARGE SCALE GENOMIC DNA]</scope>
    <source>
        <strain evidence="2">232</strain>
        <tissue evidence="2">Head and thorax</tissue>
    </source>
</reference>
<organism evidence="2 3">
    <name type="scientific">Vespula maculifrons</name>
    <name type="common">Eastern yellow jacket</name>
    <name type="synonym">Wasp</name>
    <dbReference type="NCBI Taxonomy" id="7453"/>
    <lineage>
        <taxon>Eukaryota</taxon>
        <taxon>Metazoa</taxon>
        <taxon>Ecdysozoa</taxon>
        <taxon>Arthropoda</taxon>
        <taxon>Hexapoda</taxon>
        <taxon>Insecta</taxon>
        <taxon>Pterygota</taxon>
        <taxon>Neoptera</taxon>
        <taxon>Endopterygota</taxon>
        <taxon>Hymenoptera</taxon>
        <taxon>Apocrita</taxon>
        <taxon>Aculeata</taxon>
        <taxon>Vespoidea</taxon>
        <taxon>Vespidae</taxon>
        <taxon>Vespinae</taxon>
        <taxon>Vespula</taxon>
    </lineage>
</organism>
<name>A0ABD2CG28_VESMC</name>
<dbReference type="AlphaFoldDB" id="A0ABD2CG28"/>
<dbReference type="Proteomes" id="UP001607303">
    <property type="component" value="Unassembled WGS sequence"/>
</dbReference>
<sequence>MSYNHNTSDYIPHSCIQFLSYLNFIICLNFFKSWWFLPTMSQPSFPFCRVFDFLKQNKRTLRIYAGITKKKQYADYGLKCLIRLGLYKASMGTTFATSISRLFGNDYTGGMKRFVALRI</sequence>
<protein>
    <submittedName>
        <fullName evidence="2">Uncharacterized protein</fullName>
    </submittedName>
</protein>